<evidence type="ECO:0000313" key="1">
    <source>
        <dbReference type="EMBL" id="PRQ57395.1"/>
    </source>
</evidence>
<gene>
    <name evidence="1" type="ORF">RchiOBHm_Chr1g0347851</name>
</gene>
<comment type="caution">
    <text evidence="1">The sequence shown here is derived from an EMBL/GenBank/DDBJ whole genome shotgun (WGS) entry which is preliminary data.</text>
</comment>
<sequence length="157" mass="18683">MFCFLVAFMNYANKLDYIINEYALFHRHALTGFSVLIRNPFDYIQFMFYKPMHLLLSHDLHVQFEKRSETSTRFSKPDDPATEPDRNFLFRRQYEDAPVMLDAPRRRVSAYGHGLSMHGARREIGSSKSLGLWQISTFSDDSSRYRRHLRYCSRRLS</sequence>
<dbReference type="AlphaFoldDB" id="A0A2P6SFD8"/>
<dbReference type="Proteomes" id="UP000238479">
    <property type="component" value="Chromosome 1"/>
</dbReference>
<name>A0A2P6SFD8_ROSCH</name>
<reference evidence="1 2" key="1">
    <citation type="journal article" date="2018" name="Nat. Genet.">
        <title>The Rosa genome provides new insights in the design of modern roses.</title>
        <authorList>
            <person name="Bendahmane M."/>
        </authorList>
    </citation>
    <scope>NUCLEOTIDE SEQUENCE [LARGE SCALE GENOMIC DNA]</scope>
    <source>
        <strain evidence="2">cv. Old Blush</strain>
    </source>
</reference>
<dbReference type="Gramene" id="PRQ57395">
    <property type="protein sequence ID" value="PRQ57395"/>
    <property type="gene ID" value="RchiOBHm_Chr1g0347851"/>
</dbReference>
<keyword evidence="2" id="KW-1185">Reference proteome</keyword>
<protein>
    <submittedName>
        <fullName evidence="1">Uncharacterized protein</fullName>
    </submittedName>
</protein>
<accession>A0A2P6SFD8</accession>
<proteinExistence type="predicted"/>
<dbReference type="EMBL" id="PDCK01000039">
    <property type="protein sequence ID" value="PRQ57395.1"/>
    <property type="molecule type" value="Genomic_DNA"/>
</dbReference>
<evidence type="ECO:0000313" key="2">
    <source>
        <dbReference type="Proteomes" id="UP000238479"/>
    </source>
</evidence>
<organism evidence="1 2">
    <name type="scientific">Rosa chinensis</name>
    <name type="common">China rose</name>
    <dbReference type="NCBI Taxonomy" id="74649"/>
    <lineage>
        <taxon>Eukaryota</taxon>
        <taxon>Viridiplantae</taxon>
        <taxon>Streptophyta</taxon>
        <taxon>Embryophyta</taxon>
        <taxon>Tracheophyta</taxon>
        <taxon>Spermatophyta</taxon>
        <taxon>Magnoliopsida</taxon>
        <taxon>eudicotyledons</taxon>
        <taxon>Gunneridae</taxon>
        <taxon>Pentapetalae</taxon>
        <taxon>rosids</taxon>
        <taxon>fabids</taxon>
        <taxon>Rosales</taxon>
        <taxon>Rosaceae</taxon>
        <taxon>Rosoideae</taxon>
        <taxon>Rosoideae incertae sedis</taxon>
        <taxon>Rosa</taxon>
    </lineage>
</organism>